<evidence type="ECO:0000313" key="3">
    <source>
        <dbReference type="EMBL" id="GJN29851.1"/>
    </source>
</evidence>
<keyword evidence="4" id="KW-1185">Reference proteome</keyword>
<name>A0AAV5F6H8_ELECO</name>
<dbReference type="InterPro" id="IPR005174">
    <property type="entry name" value="KIB1-4_b-propeller"/>
</dbReference>
<dbReference type="Proteomes" id="UP001054889">
    <property type="component" value="Unassembled WGS sequence"/>
</dbReference>
<dbReference type="InterPro" id="IPR036047">
    <property type="entry name" value="F-box-like_dom_sf"/>
</dbReference>
<proteinExistence type="predicted"/>
<feature type="domain" description="KIB1-4 beta-propeller" evidence="1">
    <location>
        <begin position="94"/>
        <end position="325"/>
    </location>
</feature>
<dbReference type="PANTHER" id="PTHR33800">
    <property type="entry name" value="OS06G0113600 PROTEIN"/>
    <property type="match status" value="1"/>
</dbReference>
<organism evidence="3 4">
    <name type="scientific">Eleusine coracana subsp. coracana</name>
    <dbReference type="NCBI Taxonomy" id="191504"/>
    <lineage>
        <taxon>Eukaryota</taxon>
        <taxon>Viridiplantae</taxon>
        <taxon>Streptophyta</taxon>
        <taxon>Embryophyta</taxon>
        <taxon>Tracheophyta</taxon>
        <taxon>Spermatophyta</taxon>
        <taxon>Magnoliopsida</taxon>
        <taxon>Liliopsida</taxon>
        <taxon>Poales</taxon>
        <taxon>Poaceae</taxon>
        <taxon>PACMAD clade</taxon>
        <taxon>Chloridoideae</taxon>
        <taxon>Cynodonteae</taxon>
        <taxon>Eleusininae</taxon>
        <taxon>Eleusine</taxon>
    </lineage>
</organism>
<dbReference type="Pfam" id="PF03478">
    <property type="entry name" value="Beta-prop_KIB1-4"/>
    <property type="match status" value="1"/>
</dbReference>
<accession>A0AAV5F6H8</accession>
<dbReference type="PANTHER" id="PTHR33800:SF3">
    <property type="entry name" value="OS06G0111200 PROTEIN"/>
    <property type="match status" value="1"/>
</dbReference>
<evidence type="ECO:0000313" key="4">
    <source>
        <dbReference type="Proteomes" id="UP001054889"/>
    </source>
</evidence>
<dbReference type="SUPFAM" id="SSF81383">
    <property type="entry name" value="F-box domain"/>
    <property type="match status" value="1"/>
</dbReference>
<dbReference type="EMBL" id="BQKI01000081">
    <property type="protein sequence ID" value="GJN29788.1"/>
    <property type="molecule type" value="Genomic_DNA"/>
</dbReference>
<comment type="caution">
    <text evidence="3">The sequence shown here is derived from an EMBL/GenBank/DDBJ whole genome shotgun (WGS) entry which is preliminary data.</text>
</comment>
<gene>
    <name evidence="3" type="primary">gb18111</name>
    <name evidence="2" type="synonym">gb18043</name>
    <name evidence="2" type="ORF">PR202_gb18043</name>
    <name evidence="3" type="ORF">PR202_gb18111</name>
</gene>
<reference evidence="3" key="2">
    <citation type="submission" date="2021-12" db="EMBL/GenBank/DDBJ databases">
        <title>Resequencing data analysis of finger millet.</title>
        <authorList>
            <person name="Hatakeyama M."/>
            <person name="Aluri S."/>
            <person name="Balachadran M.T."/>
            <person name="Sivarajan S.R."/>
            <person name="Poveda L."/>
            <person name="Shimizu-Inatsugi R."/>
            <person name="Schlapbach R."/>
            <person name="Sreeman S.M."/>
            <person name="Shimizu K.K."/>
        </authorList>
    </citation>
    <scope>NUCLEOTIDE SEQUENCE</scope>
</reference>
<evidence type="ECO:0000259" key="1">
    <source>
        <dbReference type="Pfam" id="PF03478"/>
    </source>
</evidence>
<dbReference type="AlphaFoldDB" id="A0AAV5F6H8"/>
<dbReference type="EMBL" id="BQKI01000081">
    <property type="protein sequence ID" value="GJN29851.1"/>
    <property type="molecule type" value="Genomic_DNA"/>
</dbReference>
<protein>
    <recommendedName>
        <fullName evidence="1">KIB1-4 beta-propeller domain-containing protein</fullName>
    </recommendedName>
</protein>
<sequence length="372" mass="41518">MPKLQGWADLPEDLLHSIVPLLSSFLDILAFAGTCCSWHTAFTSYPSKSTLRALLPPLLIRPNVHVSAPHLPSSRHGLKLHTCQLIDPSNPNISLHCQIPQLILRKQHFVGSSNGQLIYGCHRKYSILDVFTGAEISPPELSSSEDTDIYCGMLTTPLSSVTSPHLLLFAQSNMPCDQFSLFDWPVGSNSWTELQLGKTQIEQIVDFNGQFIAMDGDDRLYVLHLAPRLRIQDLETICCPFMLTSCWLVACGDMLLMVGDEFSLIQKHDIAVGAYHLDMSSKPARWVEMRKLENYALYLGDDTRTQPFSCINRGRWGGRSNCLYRASHNQTWTLQGLLLCSLGTATMSSRPYGCTRACSIDGELSHCYAMTC</sequence>
<evidence type="ECO:0000313" key="2">
    <source>
        <dbReference type="EMBL" id="GJN29788.1"/>
    </source>
</evidence>
<reference evidence="3" key="1">
    <citation type="journal article" date="2018" name="DNA Res.">
        <title>Multiple hybrid de novo genome assembly of finger millet, an orphan allotetraploid crop.</title>
        <authorList>
            <person name="Hatakeyama M."/>
            <person name="Aluri S."/>
            <person name="Balachadran M.T."/>
            <person name="Sivarajan S.R."/>
            <person name="Patrignani A."/>
            <person name="Gruter S."/>
            <person name="Poveda L."/>
            <person name="Shimizu-Inatsugi R."/>
            <person name="Baeten J."/>
            <person name="Francoijs K.J."/>
            <person name="Nataraja K.N."/>
            <person name="Reddy Y.A.N."/>
            <person name="Phadnis S."/>
            <person name="Ravikumar R.L."/>
            <person name="Schlapbach R."/>
            <person name="Sreeman S.M."/>
            <person name="Shimizu K.K."/>
        </authorList>
    </citation>
    <scope>NUCLEOTIDE SEQUENCE</scope>
</reference>